<evidence type="ECO:0000256" key="1">
    <source>
        <dbReference type="ARBA" id="ARBA00004651"/>
    </source>
</evidence>
<gene>
    <name evidence="8" type="ORF">PCC79_07595</name>
</gene>
<dbReference type="InterPro" id="IPR003838">
    <property type="entry name" value="ABC3_permease_C"/>
</dbReference>
<evidence type="ECO:0000313" key="8">
    <source>
        <dbReference type="EMBL" id="WZX00039.1"/>
    </source>
</evidence>
<feature type="domain" description="ABC3 transporter permease C-terminal" evidence="7">
    <location>
        <begin position="246"/>
        <end position="351"/>
    </location>
</feature>
<evidence type="ECO:0000256" key="4">
    <source>
        <dbReference type="ARBA" id="ARBA00022989"/>
    </source>
</evidence>
<evidence type="ECO:0000256" key="3">
    <source>
        <dbReference type="ARBA" id="ARBA00022692"/>
    </source>
</evidence>
<evidence type="ECO:0000256" key="6">
    <source>
        <dbReference type="SAM" id="Phobius"/>
    </source>
</evidence>
<dbReference type="Pfam" id="PF02687">
    <property type="entry name" value="FtsX"/>
    <property type="match status" value="1"/>
</dbReference>
<keyword evidence="4 6" id="KW-1133">Transmembrane helix</keyword>
<keyword evidence="2" id="KW-1003">Cell membrane</keyword>
<evidence type="ECO:0000313" key="9">
    <source>
        <dbReference type="Proteomes" id="UP001434337"/>
    </source>
</evidence>
<evidence type="ECO:0000259" key="7">
    <source>
        <dbReference type="Pfam" id="PF02687"/>
    </source>
</evidence>
<comment type="subcellular location">
    <subcellularLocation>
        <location evidence="1">Cell membrane</location>
        <topology evidence="1">Multi-pass membrane protein</topology>
    </subcellularLocation>
</comment>
<dbReference type="Proteomes" id="UP001434337">
    <property type="component" value="Chromosome"/>
</dbReference>
<protein>
    <recommendedName>
        <fullName evidence="7">ABC3 transporter permease C-terminal domain-containing protein</fullName>
    </recommendedName>
</protein>
<name>A0ABZ3CBD6_9ACTN</name>
<accession>A0ABZ3CBD6</accession>
<keyword evidence="5 6" id="KW-0472">Membrane</keyword>
<feature type="transmembrane region" description="Helical" evidence="6">
    <location>
        <begin position="246"/>
        <end position="267"/>
    </location>
</feature>
<dbReference type="EMBL" id="CP115965">
    <property type="protein sequence ID" value="WZX00039.1"/>
    <property type="molecule type" value="Genomic_DNA"/>
</dbReference>
<keyword evidence="9" id="KW-1185">Reference proteome</keyword>
<feature type="transmembrane region" description="Helical" evidence="6">
    <location>
        <begin position="327"/>
        <end position="348"/>
    </location>
</feature>
<evidence type="ECO:0000256" key="5">
    <source>
        <dbReference type="ARBA" id="ARBA00023136"/>
    </source>
</evidence>
<dbReference type="InterPro" id="IPR051125">
    <property type="entry name" value="ABC-4/HrtB_transporter"/>
</dbReference>
<dbReference type="PANTHER" id="PTHR43738">
    <property type="entry name" value="ABC TRANSPORTER, MEMBRANE PROTEIN"/>
    <property type="match status" value="1"/>
</dbReference>
<feature type="transmembrane region" description="Helical" evidence="6">
    <location>
        <begin position="288"/>
        <end position="315"/>
    </location>
</feature>
<proteinExistence type="predicted"/>
<dbReference type="RefSeq" id="WP_342373451.1">
    <property type="nucleotide sequence ID" value="NZ_CP115965.1"/>
</dbReference>
<reference evidence="8 9" key="1">
    <citation type="journal article" date="2023" name="Environ Microbiome">
        <title>A coral-associated actinobacterium mitigates coral bleaching under heat stress.</title>
        <authorList>
            <person name="Li J."/>
            <person name="Zou Y."/>
            <person name="Li Q."/>
            <person name="Zhang J."/>
            <person name="Bourne D.G."/>
            <person name="Lyu Y."/>
            <person name="Liu C."/>
            <person name="Zhang S."/>
        </authorList>
    </citation>
    <scope>NUCLEOTIDE SEQUENCE [LARGE SCALE GENOMIC DNA]</scope>
    <source>
        <strain evidence="8 9">SCSIO 13291</strain>
    </source>
</reference>
<evidence type="ECO:0000256" key="2">
    <source>
        <dbReference type="ARBA" id="ARBA00022475"/>
    </source>
</evidence>
<dbReference type="PANTHER" id="PTHR43738:SF2">
    <property type="entry name" value="ABC TRANSPORTER PERMEASE"/>
    <property type="match status" value="1"/>
</dbReference>
<keyword evidence="3 6" id="KW-0812">Transmembrane</keyword>
<organism evidence="8 9">
    <name type="scientific">Propioniciclava soli</name>
    <dbReference type="NCBI Taxonomy" id="2775081"/>
    <lineage>
        <taxon>Bacteria</taxon>
        <taxon>Bacillati</taxon>
        <taxon>Actinomycetota</taxon>
        <taxon>Actinomycetes</taxon>
        <taxon>Propionibacteriales</taxon>
        <taxon>Propionibacteriaceae</taxon>
        <taxon>Propioniciclava</taxon>
    </lineage>
</organism>
<sequence>MTALVREAWAAARSQGVASSLTCLLVAAVVVAITLTSGRTVAAQQEVLRSIDSVGTRAIVVRADTDSGLTTGFLQRLRAVDQIAWLGGLSPIVDGRNAGVPDAAGVPVRQLYSDDLRAAGMPAQPVSHTAYASATALDALGMPYGVGELSLTNGDTLGVAPAAGPAPALLEFEPLVLVPATPHGDEPLAVVVVIAASPDMVAPLTPVVTSLLALDDPRMATVSTSSDLAELRSLVEAQMSALSRSLIVGLVGVAAVLVAALQTALVLMRRKDFGRRRALGASRRFIVALQLTQTALLVLVGAAAGVMASGVVLAVTGAPQPGVRFSLAVTIWTLTFALIASLAPAILASRRDPATELRVP</sequence>